<protein>
    <submittedName>
        <fullName evidence="1">Uncharacterized protein</fullName>
    </submittedName>
</protein>
<evidence type="ECO:0000313" key="1">
    <source>
        <dbReference type="EMBL" id="GAF78469.1"/>
    </source>
</evidence>
<sequence>MWIVIAATQAEQAQRALREEEEMTQYSDSDIAGDWEFKIVRAVTGAFRKPEEFAKLLEGEARFGWKLLEKLDDSRVRFKRHVKERVRDRNAGPSEDPYRSIYGRSPGKQAGLIIL</sequence>
<accession>X0SBU3</accession>
<reference evidence="1" key="1">
    <citation type="journal article" date="2014" name="Front. Microbiol.">
        <title>High frequency of phylogenetically diverse reductive dehalogenase-homologous genes in deep subseafloor sedimentary metagenomes.</title>
        <authorList>
            <person name="Kawai M."/>
            <person name="Futagami T."/>
            <person name="Toyoda A."/>
            <person name="Takaki Y."/>
            <person name="Nishi S."/>
            <person name="Hori S."/>
            <person name="Arai W."/>
            <person name="Tsubouchi T."/>
            <person name="Morono Y."/>
            <person name="Uchiyama I."/>
            <person name="Ito T."/>
            <person name="Fujiyama A."/>
            <person name="Inagaki F."/>
            <person name="Takami H."/>
        </authorList>
    </citation>
    <scope>NUCLEOTIDE SEQUENCE</scope>
    <source>
        <strain evidence="1">Expedition CK06-06</strain>
    </source>
</reference>
<comment type="caution">
    <text evidence="1">The sequence shown here is derived from an EMBL/GenBank/DDBJ whole genome shotgun (WGS) entry which is preliminary data.</text>
</comment>
<gene>
    <name evidence="1" type="ORF">S01H1_08703</name>
</gene>
<proteinExistence type="predicted"/>
<dbReference type="AlphaFoldDB" id="X0SBU3"/>
<dbReference type="EMBL" id="BARS01004454">
    <property type="protein sequence ID" value="GAF78469.1"/>
    <property type="molecule type" value="Genomic_DNA"/>
</dbReference>
<name>X0SBU3_9ZZZZ</name>
<feature type="non-terminal residue" evidence="1">
    <location>
        <position position="115"/>
    </location>
</feature>
<organism evidence="1">
    <name type="scientific">marine sediment metagenome</name>
    <dbReference type="NCBI Taxonomy" id="412755"/>
    <lineage>
        <taxon>unclassified sequences</taxon>
        <taxon>metagenomes</taxon>
        <taxon>ecological metagenomes</taxon>
    </lineage>
</organism>